<gene>
    <name evidence="1" type="ORF">PSm6_14580</name>
</gene>
<dbReference type="Proteomes" id="UP001064896">
    <property type="component" value="Chromosome"/>
</dbReference>
<name>A0ABN6BRM1_9PSED</name>
<proteinExistence type="predicted"/>
<organism evidence="1 2">
    <name type="scientific">Pseudomonas solani</name>
    <dbReference type="NCBI Taxonomy" id="2731552"/>
    <lineage>
        <taxon>Bacteria</taxon>
        <taxon>Pseudomonadati</taxon>
        <taxon>Pseudomonadota</taxon>
        <taxon>Gammaproteobacteria</taxon>
        <taxon>Pseudomonadales</taxon>
        <taxon>Pseudomonadaceae</taxon>
        <taxon>Pseudomonas</taxon>
    </lineage>
</organism>
<evidence type="ECO:0000313" key="2">
    <source>
        <dbReference type="Proteomes" id="UP001064896"/>
    </source>
</evidence>
<keyword evidence="2" id="KW-1185">Reference proteome</keyword>
<protein>
    <submittedName>
        <fullName evidence="1">Uncharacterized protein</fullName>
    </submittedName>
</protein>
<accession>A0ABN6BRM1</accession>
<reference evidence="1" key="1">
    <citation type="submission" date="2020-05" db="EMBL/GenBank/DDBJ databases">
        <title>Complete genome sequence of Pseudomonas sp. Sm006.</title>
        <authorList>
            <person name="Takeuchi K."/>
            <person name="Someya N."/>
        </authorList>
    </citation>
    <scope>NUCLEOTIDE SEQUENCE</scope>
    <source>
        <strain evidence="1">Sm006</strain>
    </source>
</reference>
<evidence type="ECO:0000313" key="1">
    <source>
        <dbReference type="EMBL" id="BCD85051.1"/>
    </source>
</evidence>
<sequence length="44" mass="5232">MQSEQHDEAGDFLLALRVPRVELNRLVSREGWKPQEFLEQHTLQ</sequence>
<dbReference type="EMBL" id="AP023081">
    <property type="protein sequence ID" value="BCD85051.1"/>
    <property type="molecule type" value="Genomic_DNA"/>
</dbReference>